<reference evidence="3" key="1">
    <citation type="journal article" date="2023" name="Mol. Phylogenet. Evol.">
        <title>Genome-scale phylogeny and comparative genomics of the fungal order Sordariales.</title>
        <authorList>
            <person name="Hensen N."/>
            <person name="Bonometti L."/>
            <person name="Westerberg I."/>
            <person name="Brannstrom I.O."/>
            <person name="Guillou S."/>
            <person name="Cros-Aarteil S."/>
            <person name="Calhoun S."/>
            <person name="Haridas S."/>
            <person name="Kuo A."/>
            <person name="Mondo S."/>
            <person name="Pangilinan J."/>
            <person name="Riley R."/>
            <person name="LaButti K."/>
            <person name="Andreopoulos B."/>
            <person name="Lipzen A."/>
            <person name="Chen C."/>
            <person name="Yan M."/>
            <person name="Daum C."/>
            <person name="Ng V."/>
            <person name="Clum A."/>
            <person name="Steindorff A."/>
            <person name="Ohm R.A."/>
            <person name="Martin F."/>
            <person name="Silar P."/>
            <person name="Natvig D.O."/>
            <person name="Lalanne C."/>
            <person name="Gautier V."/>
            <person name="Ament-Velasquez S.L."/>
            <person name="Kruys A."/>
            <person name="Hutchinson M.I."/>
            <person name="Powell A.J."/>
            <person name="Barry K."/>
            <person name="Miller A.N."/>
            <person name="Grigoriev I.V."/>
            <person name="Debuchy R."/>
            <person name="Gladieux P."/>
            <person name="Hiltunen Thoren M."/>
            <person name="Johannesson H."/>
        </authorList>
    </citation>
    <scope>NUCLEOTIDE SEQUENCE</scope>
    <source>
        <strain evidence="3">CBS 315.58</strain>
    </source>
</reference>
<keyword evidence="4" id="KW-1185">Reference proteome</keyword>
<keyword evidence="1" id="KW-0802">TPR repeat</keyword>
<accession>A0AAN6XCB7</accession>
<reference evidence="3" key="2">
    <citation type="submission" date="2023-05" db="EMBL/GenBank/DDBJ databases">
        <authorList>
            <consortium name="Lawrence Berkeley National Laboratory"/>
            <person name="Steindorff A."/>
            <person name="Hensen N."/>
            <person name="Bonometti L."/>
            <person name="Westerberg I."/>
            <person name="Brannstrom I.O."/>
            <person name="Guillou S."/>
            <person name="Cros-Aarteil S."/>
            <person name="Calhoun S."/>
            <person name="Haridas S."/>
            <person name="Kuo A."/>
            <person name="Mondo S."/>
            <person name="Pangilinan J."/>
            <person name="Riley R."/>
            <person name="Labutti K."/>
            <person name="Andreopoulos B."/>
            <person name="Lipzen A."/>
            <person name="Chen C."/>
            <person name="Yanf M."/>
            <person name="Daum C."/>
            <person name="Ng V."/>
            <person name="Clum A."/>
            <person name="Ohm R."/>
            <person name="Martin F."/>
            <person name="Silar P."/>
            <person name="Natvig D."/>
            <person name="Lalanne C."/>
            <person name="Gautier V."/>
            <person name="Ament-Velasquez S.L."/>
            <person name="Kruys A."/>
            <person name="Hutchinson M.I."/>
            <person name="Powell A.J."/>
            <person name="Barry K."/>
            <person name="Miller A.N."/>
            <person name="Grigoriev I.V."/>
            <person name="Debuchy R."/>
            <person name="Gladieux P."/>
            <person name="Thoren M.H."/>
            <person name="Johannesson H."/>
        </authorList>
    </citation>
    <scope>NUCLEOTIDE SEQUENCE</scope>
    <source>
        <strain evidence="3">CBS 315.58</strain>
    </source>
</reference>
<feature type="domain" description="DUF4470" evidence="2">
    <location>
        <begin position="185"/>
        <end position="254"/>
    </location>
</feature>
<dbReference type="InterPro" id="IPR019734">
    <property type="entry name" value="TPR_rpt"/>
</dbReference>
<gene>
    <name evidence="3" type="ORF">QBC40DRAFT_256569</name>
</gene>
<dbReference type="Pfam" id="PF14737">
    <property type="entry name" value="DUF4470"/>
    <property type="match status" value="1"/>
</dbReference>
<dbReference type="SUPFAM" id="SSF48452">
    <property type="entry name" value="TPR-like"/>
    <property type="match status" value="1"/>
</dbReference>
<feature type="repeat" description="TPR" evidence="1">
    <location>
        <begin position="10"/>
        <end position="43"/>
    </location>
</feature>
<evidence type="ECO:0000313" key="4">
    <source>
        <dbReference type="Proteomes" id="UP001303160"/>
    </source>
</evidence>
<organism evidence="3 4">
    <name type="scientific">Triangularia verruculosa</name>
    <dbReference type="NCBI Taxonomy" id="2587418"/>
    <lineage>
        <taxon>Eukaryota</taxon>
        <taxon>Fungi</taxon>
        <taxon>Dikarya</taxon>
        <taxon>Ascomycota</taxon>
        <taxon>Pezizomycotina</taxon>
        <taxon>Sordariomycetes</taxon>
        <taxon>Sordariomycetidae</taxon>
        <taxon>Sordariales</taxon>
        <taxon>Podosporaceae</taxon>
        <taxon>Triangularia</taxon>
    </lineage>
</organism>
<comment type="caution">
    <text evidence="3">The sequence shown here is derived from an EMBL/GenBank/DDBJ whole genome shotgun (WGS) entry which is preliminary data.</text>
</comment>
<dbReference type="InterPro" id="IPR011990">
    <property type="entry name" value="TPR-like_helical_dom_sf"/>
</dbReference>
<protein>
    <submittedName>
        <fullName evidence="3">Tetratricopeptide</fullName>
    </submittedName>
</protein>
<proteinExistence type="predicted"/>
<dbReference type="Proteomes" id="UP001303160">
    <property type="component" value="Unassembled WGS sequence"/>
</dbReference>
<dbReference type="InterPro" id="IPR027974">
    <property type="entry name" value="DUF4470"/>
</dbReference>
<dbReference type="SMART" id="SM00028">
    <property type="entry name" value="TPR"/>
    <property type="match status" value="2"/>
</dbReference>
<evidence type="ECO:0000313" key="3">
    <source>
        <dbReference type="EMBL" id="KAK4197909.1"/>
    </source>
</evidence>
<name>A0AAN6XCB7_9PEZI</name>
<dbReference type="AlphaFoldDB" id="A0AAN6XCB7"/>
<dbReference type="PROSITE" id="PS50005">
    <property type="entry name" value="TPR"/>
    <property type="match status" value="1"/>
</dbReference>
<dbReference type="Gene3D" id="1.25.40.10">
    <property type="entry name" value="Tetratricopeptide repeat domain"/>
    <property type="match status" value="1"/>
</dbReference>
<evidence type="ECO:0000256" key="1">
    <source>
        <dbReference type="PROSITE-ProRule" id="PRU00339"/>
    </source>
</evidence>
<evidence type="ECO:0000259" key="2">
    <source>
        <dbReference type="Pfam" id="PF14737"/>
    </source>
</evidence>
<sequence>MASTGDFYSSTEARQHGNELYKKGDLSGAETSYQRAAKLAPNDPAPLSNLSSVKFEQGQYAAAVEYIHKAIELSKALPSDEAAEKKHQALHLRLAKCYVHECRFAEAEQALKQVSDDRFGASVRSTSDVLNAWRTCESSVDETEHRRNIINRLPRHKAHLQNVFEYYAIGHDLAEPLADDELFESTSVRDSLSFMFCGSGDARHVFLTLGTLFVKGHTAKRKKKFKNIHFTLVDLKPAAIARTLLFFEMFDTYQSLRSRKAPGSENLPTIMAYVYAAQVIPAAVNEEIQDHIEALIESLESEDEVLFEWLFVDPATRKQAMYVLKQWQTPLAEQASYYRTKTVRRELKRRGKRGNPLGPLLKEAPRSGMKNDRKVFDELAILLPPKDFAERHDPELVPLMTAYEKSTNNAAKAIGAYIDENWVTNPTLVDVDFNRASEGDWYKPDEAKVPDFASDPLELALNVAHEPGMSVLDSLATFFDYISFCTLFLSRHMKVEVLVGEMLDVMDRIRWNCLDSRSRPCGGIDPSGFPKTYDRIHMSNIPDYIGGPLSTGLHGRPLLGENKVTNLRFIILLNPPMFSGHEHLQSEYFLMYNDKIITDHFGLKRRPAEVDPGFASQLAHMLSMSNIPGGRNAFAAERYIVWDQVPTRKLLPKKGLLPRSALEKWLYAHFLKICLPYPRPPMTGQPIYSPLNLTTFLRLVEHFSSIGYPSHWLSGILEAICNGEITTTARAPRQIATSEADIDAVHPAAKMTVTPWRADFTTTLGVWSRLLRFGFVAPPSSIVGPGDVGEYSVSFPPFGKRFLLKPHFVILFWDTAKATPPAGEAMRRLLLDDETGNRSEVAAERRKSAVHVFSSFHYVENTRTARWWCRTDVMKSLTGDGSGWKVYIWRTDTWDRVTEGVDAKTGVSFLGSWTK</sequence>
<dbReference type="EMBL" id="MU863954">
    <property type="protein sequence ID" value="KAK4197909.1"/>
    <property type="molecule type" value="Genomic_DNA"/>
</dbReference>
<dbReference type="Pfam" id="PF14559">
    <property type="entry name" value="TPR_19"/>
    <property type="match status" value="1"/>
</dbReference>